<accession>A0ABW3DCB9</accession>
<dbReference type="RefSeq" id="WP_379288397.1">
    <property type="nucleotide sequence ID" value="NZ_JBHTIU010000039.1"/>
</dbReference>
<dbReference type="Pfam" id="PF26325">
    <property type="entry name" value="YhjD"/>
    <property type="match status" value="1"/>
</dbReference>
<comment type="caution">
    <text evidence="1">The sequence shown here is derived from an EMBL/GenBank/DDBJ whole genome shotgun (WGS) entry which is preliminary data.</text>
</comment>
<evidence type="ECO:0000313" key="1">
    <source>
        <dbReference type="EMBL" id="MFD0869928.1"/>
    </source>
</evidence>
<proteinExistence type="predicted"/>
<sequence>MTTNTLVRKPQHITMEESDLVKEAVLLPVLLTMIRRDMDRMQNSSASPHRLCLPNIVVMQRMLEMIQIDLVQLKQRLRSAGIRIYIEVKDAQGIRCKYICRENRGSLTLSRSMVKAEISILAGNYVHSRI</sequence>
<keyword evidence="2" id="KW-1185">Reference proteome</keyword>
<organism evidence="1 2">
    <name type="scientific">Paenibacillus residui</name>
    <dbReference type="NCBI Taxonomy" id="629724"/>
    <lineage>
        <taxon>Bacteria</taxon>
        <taxon>Bacillati</taxon>
        <taxon>Bacillota</taxon>
        <taxon>Bacilli</taxon>
        <taxon>Bacillales</taxon>
        <taxon>Paenibacillaceae</taxon>
        <taxon>Paenibacillus</taxon>
    </lineage>
</organism>
<gene>
    <name evidence="1" type="ORF">ACFQ03_12275</name>
</gene>
<protein>
    <submittedName>
        <fullName evidence="1">Uncharacterized protein</fullName>
    </submittedName>
</protein>
<reference evidence="2" key="1">
    <citation type="journal article" date="2019" name="Int. J. Syst. Evol. Microbiol.">
        <title>The Global Catalogue of Microorganisms (GCM) 10K type strain sequencing project: providing services to taxonomists for standard genome sequencing and annotation.</title>
        <authorList>
            <consortium name="The Broad Institute Genomics Platform"/>
            <consortium name="The Broad Institute Genome Sequencing Center for Infectious Disease"/>
            <person name="Wu L."/>
            <person name="Ma J."/>
        </authorList>
    </citation>
    <scope>NUCLEOTIDE SEQUENCE [LARGE SCALE GENOMIC DNA]</scope>
    <source>
        <strain evidence="2">CCUG 57263</strain>
    </source>
</reference>
<dbReference type="Proteomes" id="UP001597120">
    <property type="component" value="Unassembled WGS sequence"/>
</dbReference>
<evidence type="ECO:0000313" key="2">
    <source>
        <dbReference type="Proteomes" id="UP001597120"/>
    </source>
</evidence>
<dbReference type="EMBL" id="JBHTIU010000039">
    <property type="protein sequence ID" value="MFD0869928.1"/>
    <property type="molecule type" value="Genomic_DNA"/>
</dbReference>
<dbReference type="InterPro" id="IPR058600">
    <property type="entry name" value="YhjD-like"/>
</dbReference>
<name>A0ABW3DCB9_9BACL</name>